<evidence type="ECO:0000313" key="8">
    <source>
        <dbReference type="EMBL" id="GAH28577.1"/>
    </source>
</evidence>
<name>X1E7M8_9ZZZZ</name>
<sequence length="227" mass="24434">MMEEISLLAAFGAGLASFVSPCVLPLVPVYFASLCGPEILDSKTAVSRIPIFLHSLSFVLGFSLVFTTMGILVGLAGIVISPYSVVVRQVVGSLLIVFGLFMLAALRVPWLNYERRLAPSLGTTTGYLRSFLTGSIFCLAWTPCVGPILGGVLTLALGSETAWQGAYLLAIYSLGLGLPFLIIGAAFGSITPLLRRINRYSNWIYIISGLLLITIGILILTNRLIWF</sequence>
<comment type="caution">
    <text evidence="8">The sequence shown here is derived from an EMBL/GenBank/DDBJ whole genome shotgun (WGS) entry which is preliminary data.</text>
</comment>
<keyword evidence="3 6" id="KW-0812">Transmembrane</keyword>
<evidence type="ECO:0000256" key="2">
    <source>
        <dbReference type="ARBA" id="ARBA00006143"/>
    </source>
</evidence>
<dbReference type="PANTHER" id="PTHR31272:SF4">
    <property type="entry name" value="CYTOCHROME C-TYPE BIOGENESIS PROTEIN HI_1454-RELATED"/>
    <property type="match status" value="1"/>
</dbReference>
<dbReference type="InterPro" id="IPR003834">
    <property type="entry name" value="Cyt_c_assmbl_TM_dom"/>
</dbReference>
<gene>
    <name evidence="8" type="ORF">S03H2_05813</name>
</gene>
<evidence type="ECO:0000256" key="3">
    <source>
        <dbReference type="ARBA" id="ARBA00022692"/>
    </source>
</evidence>
<comment type="similarity">
    <text evidence="2">Belongs to the DsbD family.</text>
</comment>
<comment type="subcellular location">
    <subcellularLocation>
        <location evidence="1">Membrane</location>
        <topology evidence="1">Multi-pass membrane protein</topology>
    </subcellularLocation>
</comment>
<protein>
    <recommendedName>
        <fullName evidence="7">Cytochrome C biogenesis protein transmembrane domain-containing protein</fullName>
    </recommendedName>
</protein>
<proteinExistence type="inferred from homology"/>
<dbReference type="EMBL" id="BARU01002470">
    <property type="protein sequence ID" value="GAH28577.1"/>
    <property type="molecule type" value="Genomic_DNA"/>
</dbReference>
<dbReference type="AlphaFoldDB" id="X1E7M8"/>
<dbReference type="GO" id="GO:0016020">
    <property type="term" value="C:membrane"/>
    <property type="evidence" value="ECO:0007669"/>
    <property type="project" value="UniProtKB-SubCell"/>
</dbReference>
<reference evidence="8" key="1">
    <citation type="journal article" date="2014" name="Front. Microbiol.">
        <title>High frequency of phylogenetically diverse reductive dehalogenase-homologous genes in deep subseafloor sedimentary metagenomes.</title>
        <authorList>
            <person name="Kawai M."/>
            <person name="Futagami T."/>
            <person name="Toyoda A."/>
            <person name="Takaki Y."/>
            <person name="Nishi S."/>
            <person name="Hori S."/>
            <person name="Arai W."/>
            <person name="Tsubouchi T."/>
            <person name="Morono Y."/>
            <person name="Uchiyama I."/>
            <person name="Ito T."/>
            <person name="Fujiyama A."/>
            <person name="Inagaki F."/>
            <person name="Takami H."/>
        </authorList>
    </citation>
    <scope>NUCLEOTIDE SEQUENCE</scope>
    <source>
        <strain evidence="8">Expedition CK06-06</strain>
    </source>
</reference>
<evidence type="ECO:0000256" key="5">
    <source>
        <dbReference type="ARBA" id="ARBA00023136"/>
    </source>
</evidence>
<keyword evidence="5 6" id="KW-0472">Membrane</keyword>
<evidence type="ECO:0000256" key="6">
    <source>
        <dbReference type="SAM" id="Phobius"/>
    </source>
</evidence>
<feature type="transmembrane region" description="Helical" evidence="6">
    <location>
        <begin position="131"/>
        <end position="157"/>
    </location>
</feature>
<feature type="transmembrane region" description="Helical" evidence="6">
    <location>
        <begin position="51"/>
        <end position="78"/>
    </location>
</feature>
<feature type="transmembrane region" description="Helical" evidence="6">
    <location>
        <begin position="7"/>
        <end position="31"/>
    </location>
</feature>
<feature type="transmembrane region" description="Helical" evidence="6">
    <location>
        <begin position="90"/>
        <end position="111"/>
    </location>
</feature>
<feature type="domain" description="Cytochrome C biogenesis protein transmembrane" evidence="7">
    <location>
        <begin position="6"/>
        <end position="221"/>
    </location>
</feature>
<dbReference type="InterPro" id="IPR051790">
    <property type="entry name" value="Cytochrome_c-biogenesis_DsbD"/>
</dbReference>
<feature type="transmembrane region" description="Helical" evidence="6">
    <location>
        <begin position="203"/>
        <end position="226"/>
    </location>
</feature>
<evidence type="ECO:0000259" key="7">
    <source>
        <dbReference type="Pfam" id="PF02683"/>
    </source>
</evidence>
<dbReference type="PANTHER" id="PTHR31272">
    <property type="entry name" value="CYTOCHROME C-TYPE BIOGENESIS PROTEIN HI_1454-RELATED"/>
    <property type="match status" value="1"/>
</dbReference>
<accession>X1E7M8</accession>
<organism evidence="8">
    <name type="scientific">marine sediment metagenome</name>
    <dbReference type="NCBI Taxonomy" id="412755"/>
    <lineage>
        <taxon>unclassified sequences</taxon>
        <taxon>metagenomes</taxon>
        <taxon>ecological metagenomes</taxon>
    </lineage>
</organism>
<evidence type="ECO:0000256" key="1">
    <source>
        <dbReference type="ARBA" id="ARBA00004141"/>
    </source>
</evidence>
<evidence type="ECO:0000256" key="4">
    <source>
        <dbReference type="ARBA" id="ARBA00022989"/>
    </source>
</evidence>
<dbReference type="GO" id="GO:0017004">
    <property type="term" value="P:cytochrome complex assembly"/>
    <property type="evidence" value="ECO:0007669"/>
    <property type="project" value="InterPro"/>
</dbReference>
<dbReference type="Pfam" id="PF02683">
    <property type="entry name" value="DsbD_TM"/>
    <property type="match status" value="1"/>
</dbReference>
<feature type="transmembrane region" description="Helical" evidence="6">
    <location>
        <begin position="169"/>
        <end position="191"/>
    </location>
</feature>
<keyword evidence="4 6" id="KW-1133">Transmembrane helix</keyword>